<name>A0A4R1NCR7_9GAMM</name>
<dbReference type="PRINTS" id="PR00182">
    <property type="entry name" value="ECOLNEIPORIN"/>
</dbReference>
<dbReference type="InterPro" id="IPR023614">
    <property type="entry name" value="Porin_dom_sf"/>
</dbReference>
<evidence type="ECO:0000256" key="4">
    <source>
        <dbReference type="ARBA" id="ARBA00023136"/>
    </source>
</evidence>
<dbReference type="Pfam" id="PF00267">
    <property type="entry name" value="Porin_1"/>
    <property type="match status" value="1"/>
</dbReference>
<dbReference type="GO" id="GO:0009279">
    <property type="term" value="C:cell outer membrane"/>
    <property type="evidence" value="ECO:0007669"/>
    <property type="project" value="UniProtKB-SubCell"/>
</dbReference>
<keyword evidence="4" id="KW-0472">Membrane</keyword>
<dbReference type="PANTHER" id="PTHR34501:SF2">
    <property type="entry name" value="OUTER MEMBRANE PORIN F-RELATED"/>
    <property type="match status" value="1"/>
</dbReference>
<evidence type="ECO:0000256" key="5">
    <source>
        <dbReference type="SAM" id="SignalP"/>
    </source>
</evidence>
<comment type="similarity">
    <text evidence="2">Belongs to the Gram-negative porin family.</text>
</comment>
<dbReference type="InterPro" id="IPR050298">
    <property type="entry name" value="Gram-neg_bact_OMP"/>
</dbReference>
<evidence type="ECO:0000313" key="7">
    <source>
        <dbReference type="Proteomes" id="UP000294555"/>
    </source>
</evidence>
<dbReference type="EMBL" id="SJOI01000001">
    <property type="protein sequence ID" value="TCL03401.1"/>
    <property type="molecule type" value="Genomic_DNA"/>
</dbReference>
<feature type="signal peptide" evidence="5">
    <location>
        <begin position="1"/>
        <end position="22"/>
    </location>
</feature>
<dbReference type="InterPro" id="IPR033900">
    <property type="entry name" value="Gram_neg_porin_domain"/>
</dbReference>
<evidence type="ECO:0000256" key="2">
    <source>
        <dbReference type="ARBA" id="ARBA00007539"/>
    </source>
</evidence>
<dbReference type="SUPFAM" id="SSF56935">
    <property type="entry name" value="Porins"/>
    <property type="match status" value="1"/>
</dbReference>
<dbReference type="Proteomes" id="UP000294555">
    <property type="component" value="Unassembled WGS sequence"/>
</dbReference>
<keyword evidence="3 5" id="KW-0732">Signal</keyword>
<dbReference type="GO" id="GO:0015288">
    <property type="term" value="F:porin activity"/>
    <property type="evidence" value="ECO:0007669"/>
    <property type="project" value="InterPro"/>
</dbReference>
<dbReference type="RefSeq" id="WP_279433135.1">
    <property type="nucleotide sequence ID" value="NZ_SJOI01000001.1"/>
</dbReference>
<dbReference type="Gene3D" id="2.40.160.10">
    <property type="entry name" value="Porin"/>
    <property type="match status" value="1"/>
</dbReference>
<dbReference type="InterPro" id="IPR001702">
    <property type="entry name" value="Porin_Gram-ve"/>
</dbReference>
<organism evidence="6 7">
    <name type="scientific">Sodalis ligni</name>
    <dbReference type="NCBI Taxonomy" id="2697027"/>
    <lineage>
        <taxon>Bacteria</taxon>
        <taxon>Pseudomonadati</taxon>
        <taxon>Pseudomonadota</taxon>
        <taxon>Gammaproteobacteria</taxon>
        <taxon>Enterobacterales</taxon>
        <taxon>Bruguierivoracaceae</taxon>
        <taxon>Sodalis</taxon>
    </lineage>
</organism>
<comment type="caution">
    <text evidence="6">The sequence shown here is derived from an EMBL/GenBank/DDBJ whole genome shotgun (WGS) entry which is preliminary data.</text>
</comment>
<feature type="chain" id="PRO_5020182992" evidence="5">
    <location>
        <begin position="23"/>
        <end position="370"/>
    </location>
</feature>
<dbReference type="PANTHER" id="PTHR34501">
    <property type="entry name" value="PROTEIN YDDL-RELATED"/>
    <property type="match status" value="1"/>
</dbReference>
<evidence type="ECO:0000256" key="1">
    <source>
        <dbReference type="ARBA" id="ARBA00004571"/>
    </source>
</evidence>
<sequence>MMKRNILAMFIPALLTAGAAYGAEIYNKDGNKLDLYGKLDAEHYFSSASDGGFAGNGDQTYIRTGFKGQTKINDQLTGYGQWIYEFSGNSTESGPDSVSGNHTRLGFAGLKYSHYGSFDYGRNYGVVYDSLGWTDVLPEFGGDTKYTDNFMVGRTTGVATYRNTSFFGLVDGLDFALEYQGKNDRADDPKRSNGDGYGGSVTYVSPIGLGIVGAFASSDRTDAQNATDYGRGDRADVWSTSLKYDANNFYLAATYEETHNATWLTNNRLTNAAGDNPSGFANRTQDILLAAQYQFDNGIRPSLGYGQSKAKDVEGVGDTDLFKYYEIGATYFFNKNISTYFDYIINVLNKNNKLGYSSGDTIAVALVYQF</sequence>
<accession>A0A4R1NCR7</accession>
<comment type="subcellular location">
    <subcellularLocation>
        <location evidence="1">Cell outer membrane</location>
        <topology evidence="1">Multi-pass membrane protein</topology>
    </subcellularLocation>
</comment>
<dbReference type="AlphaFoldDB" id="A0A4R1NCR7"/>
<protein>
    <submittedName>
        <fullName evidence="6">Outer membrane pore protein F</fullName>
    </submittedName>
</protein>
<dbReference type="GO" id="GO:0034220">
    <property type="term" value="P:monoatomic ion transmembrane transport"/>
    <property type="evidence" value="ECO:0007669"/>
    <property type="project" value="InterPro"/>
</dbReference>
<dbReference type="InterPro" id="IPR001897">
    <property type="entry name" value="Porin_gammaproteobac"/>
</dbReference>
<evidence type="ECO:0000256" key="3">
    <source>
        <dbReference type="ARBA" id="ARBA00022729"/>
    </source>
</evidence>
<proteinExistence type="inferred from homology"/>
<keyword evidence="7" id="KW-1185">Reference proteome</keyword>
<reference evidence="6 7" key="1">
    <citation type="submission" date="2019-02" db="EMBL/GenBank/DDBJ databases">
        <title>Investigation of anaerobic lignin degradation for improved lignocellulosic biofuels.</title>
        <authorList>
            <person name="Deangelis K."/>
        </authorList>
    </citation>
    <scope>NUCLEOTIDE SEQUENCE [LARGE SCALE GENOMIC DNA]</scope>
    <source>
        <strain evidence="6 7">159R</strain>
    </source>
</reference>
<dbReference type="PRINTS" id="PR00183">
    <property type="entry name" value="ECOLIPORIN"/>
</dbReference>
<dbReference type="CDD" id="cd00342">
    <property type="entry name" value="gram_neg_porins"/>
    <property type="match status" value="1"/>
</dbReference>
<gene>
    <name evidence="6" type="ORF">EZJ58_1473</name>
</gene>
<evidence type="ECO:0000313" key="6">
    <source>
        <dbReference type="EMBL" id="TCL03401.1"/>
    </source>
</evidence>